<comment type="cofactor">
    <cofactor evidence="1 13">
        <name>Mg(2+)</name>
        <dbReference type="ChEBI" id="CHEBI:18420"/>
    </cofactor>
</comment>
<sequence>MSTQKKMIAPASLRLLCYSSSFISLFINPYTYIKSSFLLTINHSFYYENYFNGGLTFLLTWFGNDTILFLSDSMEFVMSNVVVKETKNAYKGFLSVDSLTVEHPRFDGGSMTVTRELIRRKDCVSILPFDAISGKIMLVEQFRVGAIDDPRGPFVFELVAGIIDEGETAEQAARRELKEETGISFILGNMIPMGTFYLSPGGCNEQTTVFLAPVLLDDASIKEYTAQAHGCANEGEDIKVHIINVEDAMDFLSENPCSITTMAALTFMKSMHTK</sequence>
<keyword evidence="6 15" id="KW-0378">Hydrolase</keyword>
<dbReference type="GO" id="GO:0046872">
    <property type="term" value="F:metal ion binding"/>
    <property type="evidence" value="ECO:0007669"/>
    <property type="project" value="UniProtKB-KW"/>
</dbReference>
<evidence type="ECO:0000256" key="3">
    <source>
        <dbReference type="ARBA" id="ARBA00012453"/>
    </source>
</evidence>
<feature type="short sequence motif" description="Nudix box" evidence="14">
    <location>
        <begin position="161"/>
        <end position="183"/>
    </location>
</feature>
<evidence type="ECO:0000256" key="8">
    <source>
        <dbReference type="ARBA" id="ARBA00025164"/>
    </source>
</evidence>
<dbReference type="Proteomes" id="UP000241986">
    <property type="component" value="Unassembled WGS sequence"/>
</dbReference>
<evidence type="ECO:0000256" key="13">
    <source>
        <dbReference type="PIRSR" id="PIRSR604385-2"/>
    </source>
</evidence>
<dbReference type="InterPro" id="IPR000086">
    <property type="entry name" value="NUDIX_hydrolase_dom"/>
</dbReference>
<comment type="caution">
    <text evidence="17">The sequence shown here is derived from an EMBL/GenBank/DDBJ whole genome shotgun (WGS) entry which is preliminary data.</text>
</comment>
<evidence type="ECO:0000256" key="15">
    <source>
        <dbReference type="RuleBase" id="RU003476"/>
    </source>
</evidence>
<dbReference type="PRINTS" id="PR00502">
    <property type="entry name" value="NUDIXFAMILY"/>
</dbReference>
<evidence type="ECO:0000259" key="16">
    <source>
        <dbReference type="PROSITE" id="PS51462"/>
    </source>
</evidence>
<keyword evidence="5 13" id="KW-0479">Metal-binding</keyword>
<evidence type="ECO:0000256" key="10">
    <source>
        <dbReference type="ARBA" id="ARBA00030308"/>
    </source>
</evidence>
<feature type="binding site" evidence="13">
    <location>
        <position position="176"/>
    </location>
    <ligand>
        <name>Mg(2+)</name>
        <dbReference type="ChEBI" id="CHEBI:18420"/>
        <label>1</label>
    </ligand>
</feature>
<organism evidence="17 18">
    <name type="scientific">Aeromonas veronii</name>
    <dbReference type="NCBI Taxonomy" id="654"/>
    <lineage>
        <taxon>Bacteria</taxon>
        <taxon>Pseudomonadati</taxon>
        <taxon>Pseudomonadota</taxon>
        <taxon>Gammaproteobacteria</taxon>
        <taxon>Aeromonadales</taxon>
        <taxon>Aeromonadaceae</taxon>
        <taxon>Aeromonas</taxon>
    </lineage>
</organism>
<evidence type="ECO:0000313" key="18">
    <source>
        <dbReference type="Proteomes" id="UP000241986"/>
    </source>
</evidence>
<dbReference type="Gene3D" id="3.90.79.10">
    <property type="entry name" value="Nucleoside Triphosphate Pyrophosphohydrolase"/>
    <property type="match status" value="1"/>
</dbReference>
<keyword evidence="7 13" id="KW-0460">Magnesium</keyword>
<dbReference type="InterPro" id="IPR020084">
    <property type="entry name" value="NUDIX_hydrolase_CS"/>
</dbReference>
<dbReference type="GO" id="GO:0019693">
    <property type="term" value="P:ribose phosphate metabolic process"/>
    <property type="evidence" value="ECO:0007669"/>
    <property type="project" value="TreeGrafter"/>
</dbReference>
<feature type="binding site" evidence="13">
    <location>
        <position position="160"/>
    </location>
    <ligand>
        <name>Mg(2+)</name>
        <dbReference type="ChEBI" id="CHEBI:18420"/>
        <label>1</label>
    </ligand>
</feature>
<evidence type="ECO:0000256" key="1">
    <source>
        <dbReference type="ARBA" id="ARBA00001946"/>
    </source>
</evidence>
<dbReference type="PANTHER" id="PTHR11839:SF5">
    <property type="entry name" value="ADP-RIBOSE PYROPHOSPHATASE"/>
    <property type="match status" value="1"/>
</dbReference>
<feature type="domain" description="Nudix hydrolase" evidence="16">
    <location>
        <begin position="119"/>
        <end position="265"/>
    </location>
</feature>
<dbReference type="GO" id="GO:0019144">
    <property type="term" value="F:ADP-sugar diphosphatase activity"/>
    <property type="evidence" value="ECO:0007669"/>
    <property type="project" value="TreeGrafter"/>
</dbReference>
<reference evidence="17 18" key="1">
    <citation type="submission" date="2018-03" db="EMBL/GenBank/DDBJ databases">
        <title>Aeromonas veronii whole genome sequencing and analysis.</title>
        <authorList>
            <person name="Xie H."/>
            <person name="Liu T."/>
            <person name="Wang K."/>
        </authorList>
    </citation>
    <scope>NUCLEOTIDE SEQUENCE [LARGE SCALE GENOMIC DNA]</scope>
    <source>
        <strain evidence="17 18">XH.VA.1</strain>
    </source>
</reference>
<feature type="binding site" evidence="13">
    <location>
        <position position="236"/>
    </location>
    <ligand>
        <name>Mg(2+)</name>
        <dbReference type="ChEBI" id="CHEBI:18420"/>
        <label>1</label>
    </ligand>
</feature>
<dbReference type="GO" id="GO:0006753">
    <property type="term" value="P:nucleoside phosphate metabolic process"/>
    <property type="evidence" value="ECO:0007669"/>
    <property type="project" value="TreeGrafter"/>
</dbReference>
<dbReference type="EMBL" id="PZKL01000045">
    <property type="protein sequence ID" value="PTH79068.1"/>
    <property type="molecule type" value="Genomic_DNA"/>
</dbReference>
<dbReference type="NCBIfam" id="TIGR00052">
    <property type="entry name" value="nudix-type nucleoside diphosphatase, YffH/AdpP family"/>
    <property type="match status" value="1"/>
</dbReference>
<dbReference type="Pfam" id="PF00293">
    <property type="entry name" value="NUDIX"/>
    <property type="match status" value="1"/>
</dbReference>
<dbReference type="AlphaFoldDB" id="A0A2T4MWW1"/>
<evidence type="ECO:0000256" key="4">
    <source>
        <dbReference type="ARBA" id="ARBA00013297"/>
    </source>
</evidence>
<name>A0A2T4MWW1_AERVE</name>
<accession>A0A2T4MWW1</accession>
<feature type="binding site" evidence="13">
    <location>
        <position position="180"/>
    </location>
    <ligand>
        <name>Mg(2+)</name>
        <dbReference type="ChEBI" id="CHEBI:18420"/>
        <label>1</label>
    </ligand>
</feature>
<proteinExistence type="inferred from homology"/>
<dbReference type="InterPro" id="IPR020476">
    <property type="entry name" value="Nudix_hydrolase"/>
</dbReference>
<evidence type="ECO:0000256" key="14">
    <source>
        <dbReference type="PIRSR" id="PIRSR604385-3"/>
    </source>
</evidence>
<dbReference type="EC" id="3.6.1.13" evidence="3"/>
<dbReference type="PROSITE" id="PS51462">
    <property type="entry name" value="NUDIX"/>
    <property type="match status" value="1"/>
</dbReference>
<evidence type="ECO:0000313" key="17">
    <source>
        <dbReference type="EMBL" id="PTH79068.1"/>
    </source>
</evidence>
<comment type="function">
    <text evidence="8">Acts on ADP-mannose and ADP-glucose as well as ADP-ribose. Prevents glycogen biosynthesis. The reaction catalyzed by this enzyme is a limiting step of the gluconeogenic process.</text>
</comment>
<dbReference type="GO" id="GO:0047631">
    <property type="term" value="F:ADP-ribose diphosphatase activity"/>
    <property type="evidence" value="ECO:0007669"/>
    <property type="project" value="UniProtKB-EC"/>
</dbReference>
<evidence type="ECO:0000256" key="6">
    <source>
        <dbReference type="ARBA" id="ARBA00022801"/>
    </source>
</evidence>
<dbReference type="SUPFAM" id="SSF55811">
    <property type="entry name" value="Nudix"/>
    <property type="match status" value="1"/>
</dbReference>
<dbReference type="GO" id="GO:0005829">
    <property type="term" value="C:cytosol"/>
    <property type="evidence" value="ECO:0007669"/>
    <property type="project" value="TreeGrafter"/>
</dbReference>
<dbReference type="PANTHER" id="PTHR11839">
    <property type="entry name" value="UDP/ADP-SUGAR PYROPHOSPHATASE"/>
    <property type="match status" value="1"/>
</dbReference>
<evidence type="ECO:0000256" key="11">
    <source>
        <dbReference type="ARBA" id="ARBA00033056"/>
    </source>
</evidence>
<comment type="similarity">
    <text evidence="2">Belongs to the Nudix hydrolase family. NudF subfamily.</text>
</comment>
<evidence type="ECO:0000256" key="9">
    <source>
        <dbReference type="ARBA" id="ARBA00030162"/>
    </source>
</evidence>
<comment type="catalytic activity">
    <reaction evidence="12">
        <text>ADP-D-ribose + H2O = D-ribose 5-phosphate + AMP + 2 H(+)</text>
        <dbReference type="Rhea" id="RHEA:10412"/>
        <dbReference type="ChEBI" id="CHEBI:15377"/>
        <dbReference type="ChEBI" id="CHEBI:15378"/>
        <dbReference type="ChEBI" id="CHEBI:57967"/>
        <dbReference type="ChEBI" id="CHEBI:78346"/>
        <dbReference type="ChEBI" id="CHEBI:456215"/>
        <dbReference type="EC" id="3.6.1.13"/>
    </reaction>
</comment>
<evidence type="ECO:0000256" key="7">
    <source>
        <dbReference type="ARBA" id="ARBA00022842"/>
    </source>
</evidence>
<evidence type="ECO:0000256" key="2">
    <source>
        <dbReference type="ARBA" id="ARBA00007482"/>
    </source>
</evidence>
<evidence type="ECO:0000256" key="5">
    <source>
        <dbReference type="ARBA" id="ARBA00022723"/>
    </source>
</evidence>
<dbReference type="InterPro" id="IPR004385">
    <property type="entry name" value="NDP_pyrophosphatase"/>
</dbReference>
<protein>
    <recommendedName>
        <fullName evidence="4">ADP-ribose pyrophosphatase</fullName>
        <ecNumber evidence="3">3.6.1.13</ecNumber>
    </recommendedName>
    <alternativeName>
        <fullName evidence="9">ADP-ribose diphosphatase</fullName>
    </alternativeName>
    <alternativeName>
        <fullName evidence="11">ADP-ribose phosphohydrolase</fullName>
    </alternativeName>
    <alternativeName>
        <fullName evidence="10">Adenosine diphosphoribose pyrophosphatase</fullName>
    </alternativeName>
</protein>
<dbReference type="InterPro" id="IPR015797">
    <property type="entry name" value="NUDIX_hydrolase-like_dom_sf"/>
</dbReference>
<gene>
    <name evidence="17" type="ORF">DAA48_21765</name>
</gene>
<evidence type="ECO:0000256" key="12">
    <source>
        <dbReference type="ARBA" id="ARBA00049546"/>
    </source>
</evidence>
<dbReference type="PROSITE" id="PS00893">
    <property type="entry name" value="NUDIX_BOX"/>
    <property type="match status" value="1"/>
</dbReference>